<evidence type="ECO:0000256" key="2">
    <source>
        <dbReference type="SAM" id="Phobius"/>
    </source>
</evidence>
<organism evidence="3 4">
    <name type="scientific">Microdochium trichocladiopsis</name>
    <dbReference type="NCBI Taxonomy" id="1682393"/>
    <lineage>
        <taxon>Eukaryota</taxon>
        <taxon>Fungi</taxon>
        <taxon>Dikarya</taxon>
        <taxon>Ascomycota</taxon>
        <taxon>Pezizomycotina</taxon>
        <taxon>Sordariomycetes</taxon>
        <taxon>Xylariomycetidae</taxon>
        <taxon>Xylariales</taxon>
        <taxon>Microdochiaceae</taxon>
        <taxon>Microdochium</taxon>
    </lineage>
</organism>
<dbReference type="RefSeq" id="XP_046019346.1">
    <property type="nucleotide sequence ID" value="XM_046157973.1"/>
</dbReference>
<evidence type="ECO:0000256" key="1">
    <source>
        <dbReference type="SAM" id="MobiDB-lite"/>
    </source>
</evidence>
<feature type="transmembrane region" description="Helical" evidence="2">
    <location>
        <begin position="102"/>
        <end position="126"/>
    </location>
</feature>
<sequence>MVVNYEQGYQYADYPQVYDDASGKEAFRPQHASEMYPEAVTGNSYLGDGAKPGMAVGVMAGGPTPPPPGYAELGDAHARGNELGSVPTPGTATICGLRRRNFWIALVVAAAVVIAAVVGGVVGGVVSKKTGSDGNTASGGQPQPVPKPSGTNSSFLAVLTGTKIAASNWTGPEGFGRRAVFFQDEHNSIVARLWDSQNGTWLTHNISDILASRKIDVAIAPAKSLASAALDSVNAFGPRLWYVGTDNIVRRVESAELNVAQSPDSWTADLPNGNSFNHTIWPDSQLAAAWQRCAPNCVGDWILAYQRNTDGAIMTANNSHWDNPDQAMGTGSVSKSTALAIVPWYQVVARGMGLVSESMAGTGRADMQLYSFNTNTGKWADTGKPLLESVIPSASSETQFAVTKWDGWRQTLYLSLTSDGKLSASWWTGPQTAIQEITMTGFTSAGTSSAPQFTAMTLTLDAMFYGVTADGLVLEYAVDQDDPRTFRYVSTIWPPA</sequence>
<keyword evidence="4" id="KW-1185">Reference proteome</keyword>
<dbReference type="Proteomes" id="UP000756346">
    <property type="component" value="Unassembled WGS sequence"/>
</dbReference>
<comment type="caution">
    <text evidence="3">The sequence shown here is derived from an EMBL/GenBank/DDBJ whole genome shotgun (WGS) entry which is preliminary data.</text>
</comment>
<dbReference type="EMBL" id="JAGTJQ010000001">
    <property type="protein sequence ID" value="KAH7041291.1"/>
    <property type="molecule type" value="Genomic_DNA"/>
</dbReference>
<evidence type="ECO:0000313" key="3">
    <source>
        <dbReference type="EMBL" id="KAH7041291.1"/>
    </source>
</evidence>
<dbReference type="OrthoDB" id="5396810at2759"/>
<dbReference type="SUPFAM" id="SSF89372">
    <property type="entry name" value="Fucose-specific lectin"/>
    <property type="match status" value="1"/>
</dbReference>
<keyword evidence="2" id="KW-0472">Membrane</keyword>
<feature type="compositionally biased region" description="Polar residues" evidence="1">
    <location>
        <begin position="132"/>
        <end position="141"/>
    </location>
</feature>
<accession>A0A9P9BUS8</accession>
<reference evidence="3" key="1">
    <citation type="journal article" date="2021" name="Nat. Commun.">
        <title>Genetic determinants of endophytism in the Arabidopsis root mycobiome.</title>
        <authorList>
            <person name="Mesny F."/>
            <person name="Miyauchi S."/>
            <person name="Thiergart T."/>
            <person name="Pickel B."/>
            <person name="Atanasova L."/>
            <person name="Karlsson M."/>
            <person name="Huettel B."/>
            <person name="Barry K.W."/>
            <person name="Haridas S."/>
            <person name="Chen C."/>
            <person name="Bauer D."/>
            <person name="Andreopoulos W."/>
            <person name="Pangilinan J."/>
            <person name="LaButti K."/>
            <person name="Riley R."/>
            <person name="Lipzen A."/>
            <person name="Clum A."/>
            <person name="Drula E."/>
            <person name="Henrissat B."/>
            <person name="Kohler A."/>
            <person name="Grigoriev I.V."/>
            <person name="Martin F.M."/>
            <person name="Hacquard S."/>
        </authorList>
    </citation>
    <scope>NUCLEOTIDE SEQUENCE</scope>
    <source>
        <strain evidence="3">MPI-CAGE-CH-0230</strain>
    </source>
</reference>
<protein>
    <recommendedName>
        <fullName evidence="5">Fucose-specific lectin</fullName>
    </recommendedName>
</protein>
<dbReference type="GeneID" id="70187519"/>
<gene>
    <name evidence="3" type="ORF">B0I36DRAFT_358475</name>
</gene>
<keyword evidence="2" id="KW-0812">Transmembrane</keyword>
<evidence type="ECO:0000313" key="4">
    <source>
        <dbReference type="Proteomes" id="UP000756346"/>
    </source>
</evidence>
<dbReference type="AlphaFoldDB" id="A0A9P9BUS8"/>
<evidence type="ECO:0008006" key="5">
    <source>
        <dbReference type="Google" id="ProtNLM"/>
    </source>
</evidence>
<proteinExistence type="predicted"/>
<feature type="region of interest" description="Disordered" evidence="1">
    <location>
        <begin position="129"/>
        <end position="152"/>
    </location>
</feature>
<name>A0A9P9BUS8_9PEZI</name>
<dbReference type="Gene3D" id="2.120.10.70">
    <property type="entry name" value="Fucose-specific lectin"/>
    <property type="match status" value="1"/>
</dbReference>
<keyword evidence="2" id="KW-1133">Transmembrane helix</keyword>